<organism evidence="1 2">
    <name type="scientific">Tulasnella calospora MUT 4182</name>
    <dbReference type="NCBI Taxonomy" id="1051891"/>
    <lineage>
        <taxon>Eukaryota</taxon>
        <taxon>Fungi</taxon>
        <taxon>Dikarya</taxon>
        <taxon>Basidiomycota</taxon>
        <taxon>Agaricomycotina</taxon>
        <taxon>Agaricomycetes</taxon>
        <taxon>Cantharellales</taxon>
        <taxon>Tulasnellaceae</taxon>
        <taxon>Tulasnella</taxon>
    </lineage>
</organism>
<dbReference type="Proteomes" id="UP000054248">
    <property type="component" value="Unassembled WGS sequence"/>
</dbReference>
<name>A0A0C3KH64_9AGAM</name>
<dbReference type="OrthoDB" id="613763at2759"/>
<accession>A0A0C3KH64</accession>
<proteinExistence type="predicted"/>
<evidence type="ECO:0000313" key="1">
    <source>
        <dbReference type="EMBL" id="KIO20823.1"/>
    </source>
</evidence>
<gene>
    <name evidence="1" type="ORF">M407DRAFT_29573</name>
</gene>
<sequence length="217" mass="24403">QKLELGSYYVLSHWIVSLSMVWWKLRQVAKKSERHETLLRKLPEPLPETLPKVLPYDFLLLIAELSNKQTPSASDPNLPSPLEICRTVPRDYRGRTLHRKLVGRPDLLPVIVSYHGPLITPKANDVKAEGIISSGPNKGEALWRKMWTTTRKQAMMPMDDPGPVESAKIILSGAVNIRELHFTGAIVESYAPSLTLSLAEYFKLTNSARLNRSTVLA</sequence>
<dbReference type="AlphaFoldDB" id="A0A0C3KH64"/>
<reference evidence="1 2" key="1">
    <citation type="submission" date="2014-04" db="EMBL/GenBank/DDBJ databases">
        <authorList>
            <consortium name="DOE Joint Genome Institute"/>
            <person name="Kuo A."/>
            <person name="Girlanda M."/>
            <person name="Perotto S."/>
            <person name="Kohler A."/>
            <person name="Nagy L.G."/>
            <person name="Floudas D."/>
            <person name="Copeland A."/>
            <person name="Barry K.W."/>
            <person name="Cichocki N."/>
            <person name="Veneault-Fourrey C."/>
            <person name="LaButti K."/>
            <person name="Lindquist E.A."/>
            <person name="Lipzen A."/>
            <person name="Lundell T."/>
            <person name="Morin E."/>
            <person name="Murat C."/>
            <person name="Sun H."/>
            <person name="Tunlid A."/>
            <person name="Henrissat B."/>
            <person name="Grigoriev I.V."/>
            <person name="Hibbett D.S."/>
            <person name="Martin F."/>
            <person name="Nordberg H.P."/>
            <person name="Cantor M.N."/>
            <person name="Hua S.X."/>
        </authorList>
    </citation>
    <scope>NUCLEOTIDE SEQUENCE [LARGE SCALE GENOMIC DNA]</scope>
    <source>
        <strain evidence="1 2">MUT 4182</strain>
    </source>
</reference>
<reference evidence="2" key="2">
    <citation type="submission" date="2015-01" db="EMBL/GenBank/DDBJ databases">
        <title>Evolutionary Origins and Diversification of the Mycorrhizal Mutualists.</title>
        <authorList>
            <consortium name="DOE Joint Genome Institute"/>
            <consortium name="Mycorrhizal Genomics Consortium"/>
            <person name="Kohler A."/>
            <person name="Kuo A."/>
            <person name="Nagy L.G."/>
            <person name="Floudas D."/>
            <person name="Copeland A."/>
            <person name="Barry K.W."/>
            <person name="Cichocki N."/>
            <person name="Veneault-Fourrey C."/>
            <person name="LaButti K."/>
            <person name="Lindquist E.A."/>
            <person name="Lipzen A."/>
            <person name="Lundell T."/>
            <person name="Morin E."/>
            <person name="Murat C."/>
            <person name="Riley R."/>
            <person name="Ohm R."/>
            <person name="Sun H."/>
            <person name="Tunlid A."/>
            <person name="Henrissat B."/>
            <person name="Grigoriev I.V."/>
            <person name="Hibbett D.S."/>
            <person name="Martin F."/>
        </authorList>
    </citation>
    <scope>NUCLEOTIDE SEQUENCE [LARGE SCALE GENOMIC DNA]</scope>
    <source>
        <strain evidence="2">MUT 4182</strain>
    </source>
</reference>
<protein>
    <submittedName>
        <fullName evidence="1">Uncharacterized protein</fullName>
    </submittedName>
</protein>
<dbReference type="EMBL" id="KN823160">
    <property type="protein sequence ID" value="KIO20823.1"/>
    <property type="molecule type" value="Genomic_DNA"/>
</dbReference>
<keyword evidence="2" id="KW-1185">Reference proteome</keyword>
<dbReference type="HOGENOM" id="CLU_1274977_0_0_1"/>
<feature type="non-terminal residue" evidence="1">
    <location>
        <position position="1"/>
    </location>
</feature>
<evidence type="ECO:0000313" key="2">
    <source>
        <dbReference type="Proteomes" id="UP000054248"/>
    </source>
</evidence>